<feature type="non-terminal residue" evidence="2">
    <location>
        <position position="78"/>
    </location>
</feature>
<evidence type="ECO:0000256" key="1">
    <source>
        <dbReference type="SAM" id="MobiDB-lite"/>
    </source>
</evidence>
<keyword evidence="3" id="KW-1185">Reference proteome</keyword>
<protein>
    <submittedName>
        <fullName evidence="2">Uncharacterized protein</fullName>
    </submittedName>
</protein>
<dbReference type="AlphaFoldDB" id="A0A0B1SLX1"/>
<feature type="region of interest" description="Disordered" evidence="1">
    <location>
        <begin position="1"/>
        <end position="45"/>
    </location>
</feature>
<dbReference type="EMBL" id="KN569835">
    <property type="protein sequence ID" value="KHJ84165.1"/>
    <property type="molecule type" value="Genomic_DNA"/>
</dbReference>
<accession>A0A0B1SLX1</accession>
<organism evidence="2 3">
    <name type="scientific">Oesophagostomum dentatum</name>
    <name type="common">Nodular worm</name>
    <dbReference type="NCBI Taxonomy" id="61180"/>
    <lineage>
        <taxon>Eukaryota</taxon>
        <taxon>Metazoa</taxon>
        <taxon>Ecdysozoa</taxon>
        <taxon>Nematoda</taxon>
        <taxon>Chromadorea</taxon>
        <taxon>Rhabditida</taxon>
        <taxon>Rhabditina</taxon>
        <taxon>Rhabditomorpha</taxon>
        <taxon>Strongyloidea</taxon>
        <taxon>Strongylidae</taxon>
        <taxon>Oesophagostomum</taxon>
    </lineage>
</organism>
<feature type="compositionally biased region" description="Low complexity" evidence="1">
    <location>
        <begin position="9"/>
        <end position="45"/>
    </location>
</feature>
<sequence length="78" mass="8468">MSSKRSSATPSRCSTWTSTSTRSSSRNTSESTSRGASPTTRSRSCCTISTRSRACRPSKGTPSRDIHSEIVLWPVLND</sequence>
<proteinExistence type="predicted"/>
<dbReference type="Proteomes" id="UP000053660">
    <property type="component" value="Unassembled WGS sequence"/>
</dbReference>
<gene>
    <name evidence="2" type="ORF">OESDEN_16125</name>
</gene>
<evidence type="ECO:0000313" key="3">
    <source>
        <dbReference type="Proteomes" id="UP000053660"/>
    </source>
</evidence>
<name>A0A0B1SLX1_OESDE</name>
<evidence type="ECO:0000313" key="2">
    <source>
        <dbReference type="EMBL" id="KHJ84165.1"/>
    </source>
</evidence>
<reference evidence="2 3" key="1">
    <citation type="submission" date="2014-03" db="EMBL/GenBank/DDBJ databases">
        <title>Draft genome of the hookworm Oesophagostomum dentatum.</title>
        <authorList>
            <person name="Mitreva M."/>
        </authorList>
    </citation>
    <scope>NUCLEOTIDE SEQUENCE [LARGE SCALE GENOMIC DNA]</scope>
    <source>
        <strain evidence="2 3">OD-Hann</strain>
    </source>
</reference>